<proteinExistence type="predicted"/>
<evidence type="ECO:0000259" key="1">
    <source>
        <dbReference type="Pfam" id="PF15787"/>
    </source>
</evidence>
<sequence>MRDANAIQVLLDGCRRCYWTVLEKDSVNTVPLTGATRPVGEVNALVDELLVVIELLIVAASPSLVSNDVRCLLGFIVDCPQPGQ</sequence>
<keyword evidence="3" id="KW-1185">Reference proteome</keyword>
<evidence type="ECO:0000313" key="3">
    <source>
        <dbReference type="Proteomes" id="UP000265520"/>
    </source>
</evidence>
<dbReference type="Pfam" id="PF15787">
    <property type="entry name" value="DUF4704"/>
    <property type="match status" value="1"/>
</dbReference>
<dbReference type="Proteomes" id="UP000265520">
    <property type="component" value="Unassembled WGS sequence"/>
</dbReference>
<dbReference type="EMBL" id="LXQA010276733">
    <property type="protein sequence ID" value="MCI40163.1"/>
    <property type="molecule type" value="Genomic_DNA"/>
</dbReference>
<feature type="non-terminal residue" evidence="2">
    <location>
        <position position="84"/>
    </location>
</feature>
<dbReference type="InterPro" id="IPR031570">
    <property type="entry name" value="NBEA/BDCP_DUF4704"/>
</dbReference>
<accession>A0A392RU78</accession>
<comment type="caution">
    <text evidence="2">The sequence shown here is derived from an EMBL/GenBank/DDBJ whole genome shotgun (WGS) entry which is preliminary data.</text>
</comment>
<dbReference type="AlphaFoldDB" id="A0A392RU78"/>
<evidence type="ECO:0000313" key="2">
    <source>
        <dbReference type="EMBL" id="MCI40163.1"/>
    </source>
</evidence>
<name>A0A392RU78_9FABA</name>
<protein>
    <submittedName>
        <fullName evidence="2">BEACH domain-containing protein lvsC</fullName>
    </submittedName>
</protein>
<feature type="domain" description="DUF4704" evidence="1">
    <location>
        <begin position="1"/>
        <end position="82"/>
    </location>
</feature>
<organism evidence="2 3">
    <name type="scientific">Trifolium medium</name>
    <dbReference type="NCBI Taxonomy" id="97028"/>
    <lineage>
        <taxon>Eukaryota</taxon>
        <taxon>Viridiplantae</taxon>
        <taxon>Streptophyta</taxon>
        <taxon>Embryophyta</taxon>
        <taxon>Tracheophyta</taxon>
        <taxon>Spermatophyta</taxon>
        <taxon>Magnoliopsida</taxon>
        <taxon>eudicotyledons</taxon>
        <taxon>Gunneridae</taxon>
        <taxon>Pentapetalae</taxon>
        <taxon>rosids</taxon>
        <taxon>fabids</taxon>
        <taxon>Fabales</taxon>
        <taxon>Fabaceae</taxon>
        <taxon>Papilionoideae</taxon>
        <taxon>50 kb inversion clade</taxon>
        <taxon>NPAAA clade</taxon>
        <taxon>Hologalegina</taxon>
        <taxon>IRL clade</taxon>
        <taxon>Trifolieae</taxon>
        <taxon>Trifolium</taxon>
    </lineage>
</organism>
<reference evidence="2 3" key="1">
    <citation type="journal article" date="2018" name="Front. Plant Sci.">
        <title>Red Clover (Trifolium pratense) and Zigzag Clover (T. medium) - A Picture of Genomic Similarities and Differences.</title>
        <authorList>
            <person name="Dluhosova J."/>
            <person name="Istvanek J."/>
            <person name="Nedelnik J."/>
            <person name="Repkova J."/>
        </authorList>
    </citation>
    <scope>NUCLEOTIDE SEQUENCE [LARGE SCALE GENOMIC DNA]</scope>
    <source>
        <strain evidence="3">cv. 10/8</strain>
        <tissue evidence="2">Leaf</tissue>
    </source>
</reference>